<feature type="domain" description="NACHT" evidence="11">
    <location>
        <begin position="146"/>
        <end position="344"/>
    </location>
</feature>
<dbReference type="InterPro" id="IPR011029">
    <property type="entry name" value="DEATH-like_dom_sf"/>
</dbReference>
<dbReference type="Bgee" id="ENSOCUG00000014991">
    <property type="expression patterns" value="Expressed in ovary"/>
</dbReference>
<dbReference type="SUPFAM" id="SSF52047">
    <property type="entry name" value="RNI-like"/>
    <property type="match status" value="1"/>
</dbReference>
<keyword evidence="7" id="KW-0067">ATP-binding</keyword>
<evidence type="ECO:0000256" key="4">
    <source>
        <dbReference type="ARBA" id="ARBA00022614"/>
    </source>
</evidence>
<dbReference type="InterPro" id="IPR027417">
    <property type="entry name" value="P-loop_NTPase"/>
</dbReference>
<dbReference type="InterPro" id="IPR007111">
    <property type="entry name" value="NACHT_NTPase"/>
</dbReference>
<keyword evidence="8" id="KW-0391">Immunity</keyword>
<evidence type="ECO:0000259" key="10">
    <source>
        <dbReference type="PROSITE" id="PS50824"/>
    </source>
</evidence>
<dbReference type="InterPro" id="IPR041075">
    <property type="entry name" value="NOD1/2_WH"/>
</dbReference>
<evidence type="ECO:0000313" key="12">
    <source>
        <dbReference type="Ensembl" id="ENSOCUP00000012880.3"/>
    </source>
</evidence>
<keyword evidence="6" id="KW-0547">Nucleotide-binding</keyword>
<organism evidence="12 13">
    <name type="scientific">Oryctolagus cuniculus</name>
    <name type="common">Rabbit</name>
    <dbReference type="NCBI Taxonomy" id="9986"/>
    <lineage>
        <taxon>Eukaryota</taxon>
        <taxon>Metazoa</taxon>
        <taxon>Chordata</taxon>
        <taxon>Craniata</taxon>
        <taxon>Vertebrata</taxon>
        <taxon>Euteleostomi</taxon>
        <taxon>Mammalia</taxon>
        <taxon>Eutheria</taxon>
        <taxon>Euarchontoglires</taxon>
        <taxon>Glires</taxon>
        <taxon>Lagomorpha</taxon>
        <taxon>Leporidae</taxon>
        <taxon>Oryctolagus</taxon>
    </lineage>
</organism>
<dbReference type="GO" id="GO:0045087">
    <property type="term" value="P:innate immune response"/>
    <property type="evidence" value="ECO:0007669"/>
    <property type="project" value="UniProtKB-KW"/>
</dbReference>
<evidence type="ECO:0008006" key="14">
    <source>
        <dbReference type="Google" id="ProtNLM"/>
    </source>
</evidence>
<feature type="domain" description="Pyrin" evidence="10">
    <location>
        <begin position="1"/>
        <end position="94"/>
    </location>
</feature>
<comment type="subcellular location">
    <subcellularLocation>
        <location evidence="1">Cytoplasm</location>
    </subcellularLocation>
</comment>
<evidence type="ECO:0000256" key="5">
    <source>
        <dbReference type="ARBA" id="ARBA00022737"/>
    </source>
</evidence>
<dbReference type="Pfam" id="PF05729">
    <property type="entry name" value="NACHT"/>
    <property type="match status" value="1"/>
</dbReference>
<reference evidence="12 13" key="1">
    <citation type="journal article" date="2011" name="Nature">
        <title>A high-resolution map of human evolutionary constraint using 29 mammals.</title>
        <authorList>
            <person name="Lindblad-Toh K."/>
            <person name="Garber M."/>
            <person name="Zuk O."/>
            <person name="Lin M.F."/>
            <person name="Parker B.J."/>
            <person name="Washietl S."/>
            <person name="Kheradpour P."/>
            <person name="Ernst J."/>
            <person name="Jordan G."/>
            <person name="Mauceli E."/>
            <person name="Ward L.D."/>
            <person name="Lowe C.B."/>
            <person name="Holloway A.K."/>
            <person name="Clamp M."/>
            <person name="Gnerre S."/>
            <person name="Alfoldi J."/>
            <person name="Beal K."/>
            <person name="Chang J."/>
            <person name="Clawson H."/>
            <person name="Cuff J."/>
            <person name="Di Palma F."/>
            <person name="Fitzgerald S."/>
            <person name="Flicek P."/>
            <person name="Guttman M."/>
            <person name="Hubisz M.J."/>
            <person name="Jaffe D.B."/>
            <person name="Jungreis I."/>
            <person name="Kent W.J."/>
            <person name="Kostka D."/>
            <person name="Lara M."/>
            <person name="Martins A.L."/>
            <person name="Massingham T."/>
            <person name="Moltke I."/>
            <person name="Raney B.J."/>
            <person name="Rasmussen M.D."/>
            <person name="Robinson J."/>
            <person name="Stark A."/>
            <person name="Vilella A.J."/>
            <person name="Wen J."/>
            <person name="Xie X."/>
            <person name="Zody M.C."/>
            <person name="Baldwin J."/>
            <person name="Bloom T."/>
            <person name="Chin C.W."/>
            <person name="Heiman D."/>
            <person name="Nicol R."/>
            <person name="Nusbaum C."/>
            <person name="Young S."/>
            <person name="Wilkinson J."/>
            <person name="Worley K.C."/>
            <person name="Kovar C.L."/>
            <person name="Muzny D.M."/>
            <person name="Gibbs R.A."/>
            <person name="Cree A."/>
            <person name="Dihn H.H."/>
            <person name="Fowler G."/>
            <person name="Jhangiani S."/>
            <person name="Joshi V."/>
            <person name="Lee S."/>
            <person name="Lewis L.R."/>
            <person name="Nazareth L.V."/>
            <person name="Okwuonu G."/>
            <person name="Santibanez J."/>
            <person name="Warren W.C."/>
            <person name="Mardis E.R."/>
            <person name="Weinstock G.M."/>
            <person name="Wilson R.K."/>
            <person name="Delehaunty K."/>
            <person name="Dooling D."/>
            <person name="Fronik C."/>
            <person name="Fulton L."/>
            <person name="Fulton B."/>
            <person name="Graves T."/>
            <person name="Minx P."/>
            <person name="Sodergren E."/>
            <person name="Birney E."/>
            <person name="Margulies E.H."/>
            <person name="Herrero J."/>
            <person name="Green E.D."/>
            <person name="Haussler D."/>
            <person name="Siepel A."/>
            <person name="Goldman N."/>
            <person name="Pollard K.S."/>
            <person name="Pedersen J.S."/>
            <person name="Lander E.S."/>
            <person name="Kellis M."/>
        </authorList>
    </citation>
    <scope>NUCLEOTIDE SEQUENCE [LARGE SCALE GENOMIC DNA]</scope>
    <source>
        <strain evidence="13">Thorbecke</strain>
    </source>
</reference>
<evidence type="ECO:0000256" key="2">
    <source>
        <dbReference type="ARBA" id="ARBA00022490"/>
    </source>
</evidence>
<dbReference type="InterPro" id="IPR032675">
    <property type="entry name" value="LRR_dom_sf"/>
</dbReference>
<dbReference type="FunCoup" id="G1T8H9">
    <property type="interactions" value="18"/>
</dbReference>
<dbReference type="CDD" id="cd08320">
    <property type="entry name" value="Pyrin_NALPs"/>
    <property type="match status" value="1"/>
</dbReference>
<dbReference type="Pfam" id="PF17779">
    <property type="entry name" value="WHD_NOD2"/>
    <property type="match status" value="1"/>
</dbReference>
<dbReference type="InterPro" id="IPR041267">
    <property type="entry name" value="NLRP_HD2"/>
</dbReference>
<keyword evidence="9" id="KW-0395">Inflammatory response</keyword>
<dbReference type="InterPro" id="IPR050637">
    <property type="entry name" value="NLRP_innate_immun_reg"/>
</dbReference>
<keyword evidence="13" id="KW-1185">Reference proteome</keyword>
<dbReference type="GO" id="GO:0005524">
    <property type="term" value="F:ATP binding"/>
    <property type="evidence" value="ECO:0007669"/>
    <property type="project" value="UniProtKB-KW"/>
</dbReference>
<dbReference type="Ensembl" id="ENSOCUT00000014989.4">
    <property type="protein sequence ID" value="ENSOCUP00000012880.3"/>
    <property type="gene ID" value="ENSOCUG00000014991.4"/>
</dbReference>
<keyword evidence="3" id="KW-0399">Innate immunity</keyword>
<keyword evidence="2" id="KW-0963">Cytoplasm</keyword>
<dbReference type="InterPro" id="IPR004020">
    <property type="entry name" value="DAPIN"/>
</dbReference>
<dbReference type="SMART" id="SM01289">
    <property type="entry name" value="PYRIN"/>
    <property type="match status" value="1"/>
</dbReference>
<dbReference type="GO" id="GO:0061702">
    <property type="term" value="C:canonical inflammasome complex"/>
    <property type="evidence" value="ECO:0007669"/>
    <property type="project" value="TreeGrafter"/>
</dbReference>
<dbReference type="OMA" id="LKHPHCA"/>
<dbReference type="PROSITE" id="PS50837">
    <property type="entry name" value="NACHT"/>
    <property type="match status" value="1"/>
</dbReference>
<dbReference type="PANTHER" id="PTHR45690:SF13">
    <property type="entry name" value="NACHT, LRR AND PYD DOMAINS-CONTAINING PROTEIN 9"/>
    <property type="match status" value="1"/>
</dbReference>
<proteinExistence type="predicted"/>
<dbReference type="Gene3D" id="3.40.50.300">
    <property type="entry name" value="P-loop containing nucleotide triphosphate hydrolases"/>
    <property type="match status" value="1"/>
</dbReference>
<keyword evidence="5" id="KW-0677">Repeat</keyword>
<sequence>MAASYFAEFGLLWYLEELRREEFWKFKELLNQEPAKLGLKPIPWAEIKRASKEDLANMLAERYSRKQAWEVTLSIFLQINRQDLWTKAKEEMESKPNPYKNRMKERFRLVWIQESNLPVPESFYKDSVGVEYSTLTRAAAEAPGPATVAMNGPEGCGKTTILRKVMLEWAEGTLWRDRYTYVFFLSVDELNRVVETSLAELLSKDWPESAESLEDALAHPEKILFIMDGFEELKFDLNVKTDACSDWRRRWPTPVLLSSLLQKSMLPGCSLVLGFGTRSMQSNRFLLKHPVLVGLQPFSEHHRKLYFFHFFDDTDEAMRAFSFVSNIPPLFVLCESPLVCWLVCTCVKWQLDRGESLCIDPETGTSLYVSFAATAFKAGRSDSLLQNRARMKSLCSLAAEGMWTQAFFFVQEDIGRNGISESDLLMWAGMRLLRRRGDGFTFNNRSLQEFCAALYYYLRQPREQQNTAIGTVAQMVAASMGHVHTHLSQVGGFLLGISTHRILNLLETSFGFVLSKAMKPEIIQSLKSLGQHEPDKGEVNFQRLFSALFETQDEDFVIKVMNFFEEIFINIEDTDQMVIASYCLKHCRSLKKLHLCINNVFPYDLSSPISEIQTIFFWRDLCSVFTNSRKFQVLKLDSCTLDDVSLGIICKALARPGCRIESLWCNFIYNFGKGLDFSKAILHSFHLKYLNLYGTSLSTGAVTYLCETLRYPACNVEELVLGKCDLPSEVSKDLACVLICNKLKSLSLIENALGDEGANVLCEGLKHSKCALQTLIVNFCCLTRVSCDYFSQTLPNNISLSTLDLGSNILGDEGVATLCEALKHQNCTLAELCLTSCYLTPACCKDIATALTCNESLKTLKLGNNEIKDAGVKQLCEALKHPKIQLQRLGLEMCQLTMACVEDLASALITCKSLKGLNLDWIVLDHDGVVKLCEALTHADCVLELLGLDKSVYEEESQMLLSSTEEKVSHLTIVHEPWLQEEYRMRGVVPLGSNLK</sequence>
<evidence type="ECO:0000256" key="8">
    <source>
        <dbReference type="ARBA" id="ARBA00022859"/>
    </source>
</evidence>
<evidence type="ECO:0000313" key="13">
    <source>
        <dbReference type="Proteomes" id="UP000001811"/>
    </source>
</evidence>
<accession>G1T8H9</accession>
<dbReference type="eggNOG" id="KOG4308">
    <property type="taxonomic scope" value="Eukaryota"/>
</dbReference>
<evidence type="ECO:0000256" key="7">
    <source>
        <dbReference type="ARBA" id="ARBA00022840"/>
    </source>
</evidence>
<gene>
    <name evidence="12" type="primary">LOC100348957</name>
</gene>
<dbReference type="PROSITE" id="PS50824">
    <property type="entry name" value="DAPIN"/>
    <property type="match status" value="1"/>
</dbReference>
<dbReference type="SMART" id="SM00368">
    <property type="entry name" value="LRR_RI"/>
    <property type="match status" value="8"/>
</dbReference>
<dbReference type="GeneTree" id="ENSGT00940000163218"/>
<dbReference type="GO" id="GO:0006954">
    <property type="term" value="P:inflammatory response"/>
    <property type="evidence" value="ECO:0007669"/>
    <property type="project" value="UniProtKB-KW"/>
</dbReference>
<evidence type="ECO:0000256" key="9">
    <source>
        <dbReference type="ARBA" id="ARBA00023198"/>
    </source>
</evidence>
<reference evidence="12" key="2">
    <citation type="submission" date="2025-08" db="UniProtKB">
        <authorList>
            <consortium name="Ensembl"/>
        </authorList>
    </citation>
    <scope>IDENTIFICATION</scope>
    <source>
        <strain evidence="12">Thorbecke</strain>
    </source>
</reference>
<dbReference type="STRING" id="9986.ENSOCUP00000012880"/>
<dbReference type="SUPFAM" id="SSF52540">
    <property type="entry name" value="P-loop containing nucleoside triphosphate hydrolases"/>
    <property type="match status" value="1"/>
</dbReference>
<dbReference type="Pfam" id="PF17776">
    <property type="entry name" value="NLRC4_HD2"/>
    <property type="match status" value="1"/>
</dbReference>
<evidence type="ECO:0000259" key="11">
    <source>
        <dbReference type="PROSITE" id="PS50837"/>
    </source>
</evidence>
<reference evidence="12" key="3">
    <citation type="submission" date="2025-09" db="UniProtKB">
        <authorList>
            <consortium name="Ensembl"/>
        </authorList>
    </citation>
    <scope>IDENTIFICATION</scope>
    <source>
        <strain evidence="12">Thorbecke</strain>
    </source>
</reference>
<dbReference type="Pfam" id="PF02758">
    <property type="entry name" value="PYRIN"/>
    <property type="match status" value="1"/>
</dbReference>
<protein>
    <recommendedName>
        <fullName evidence="14">NLR family pyrin domain containing 9</fullName>
    </recommendedName>
</protein>
<dbReference type="HOGENOM" id="CLU_002274_2_1_1"/>
<evidence type="ECO:0000256" key="1">
    <source>
        <dbReference type="ARBA" id="ARBA00004496"/>
    </source>
</evidence>
<dbReference type="Proteomes" id="UP000001811">
    <property type="component" value="Unplaced"/>
</dbReference>
<keyword evidence="4" id="KW-0433">Leucine-rich repeat</keyword>
<dbReference type="Gene3D" id="1.10.533.10">
    <property type="entry name" value="Death Domain, Fas"/>
    <property type="match status" value="1"/>
</dbReference>
<dbReference type="OrthoDB" id="120976at2759"/>
<dbReference type="PANTHER" id="PTHR45690">
    <property type="entry name" value="NACHT, LRR AND PYD DOMAINS-CONTAINING PROTEIN 12"/>
    <property type="match status" value="1"/>
</dbReference>
<dbReference type="AlphaFoldDB" id="G1T8H9"/>
<dbReference type="InParanoid" id="G1T8H9"/>
<dbReference type="Gene3D" id="3.80.10.10">
    <property type="entry name" value="Ribonuclease Inhibitor"/>
    <property type="match status" value="1"/>
</dbReference>
<evidence type="ECO:0000256" key="3">
    <source>
        <dbReference type="ARBA" id="ARBA00022588"/>
    </source>
</evidence>
<evidence type="ECO:0000256" key="6">
    <source>
        <dbReference type="ARBA" id="ARBA00022741"/>
    </source>
</evidence>
<dbReference type="PaxDb" id="9986-ENSOCUP00000012880"/>
<dbReference type="SUPFAM" id="SSF47986">
    <property type="entry name" value="DEATH domain"/>
    <property type="match status" value="1"/>
</dbReference>
<name>G1T8H9_RABIT</name>
<dbReference type="GO" id="GO:0050727">
    <property type="term" value="P:regulation of inflammatory response"/>
    <property type="evidence" value="ECO:0007669"/>
    <property type="project" value="TreeGrafter"/>
</dbReference>